<protein>
    <submittedName>
        <fullName evidence="1">Uncharacterized protein</fullName>
    </submittedName>
</protein>
<reference evidence="2" key="1">
    <citation type="journal article" date="2015" name="Genome Announc.">
        <title>Genome sequence of the AIDS-associated pathogen Penicillium marneffei (ATCC18224) and its near taxonomic relative Talaromyces stipitatus (ATCC10500).</title>
        <authorList>
            <person name="Nierman W.C."/>
            <person name="Fedorova-Abrams N.D."/>
            <person name="Andrianopoulos A."/>
        </authorList>
    </citation>
    <scope>NUCLEOTIDE SEQUENCE [LARGE SCALE GENOMIC DNA]</scope>
    <source>
        <strain evidence="2">ATCC 10500 / CBS 375.48 / QM 6759 / NRRL 1006</strain>
    </source>
</reference>
<dbReference type="EMBL" id="EQ962657">
    <property type="protein sequence ID" value="EED15085.1"/>
    <property type="molecule type" value="Genomic_DNA"/>
</dbReference>
<sequence>VAERWERTHASKFAPAKYQLTHFWRKHQMVPKPSGRLDVPLTIKGVEIKPTYGLNQISRGLSGYSPHWGSACIIIIIIQTSGSLGETLKASPLSESYIQKFKINHYLVPMWPICQGPLGTLPRLILPEIPYSSKPVGTPNQYKL</sequence>
<accession>B8MIJ3</accession>
<dbReference type="VEuPathDB" id="FungiDB:TSTA_045470"/>
<dbReference type="Proteomes" id="UP000001745">
    <property type="component" value="Unassembled WGS sequence"/>
</dbReference>
<dbReference type="HOGENOM" id="CLU_1801173_0_0_1"/>
<dbReference type="RefSeq" id="XP_002485038.1">
    <property type="nucleotide sequence ID" value="XM_002484993.1"/>
</dbReference>
<feature type="non-terminal residue" evidence="1">
    <location>
        <position position="1"/>
    </location>
</feature>
<proteinExistence type="predicted"/>
<gene>
    <name evidence="1" type="ORF">TSTA_045470</name>
</gene>
<dbReference type="InParanoid" id="B8MIJ3"/>
<dbReference type="OrthoDB" id="3261222at2759"/>
<dbReference type="GeneID" id="8099511"/>
<evidence type="ECO:0000313" key="1">
    <source>
        <dbReference type="EMBL" id="EED15085.1"/>
    </source>
</evidence>
<evidence type="ECO:0000313" key="2">
    <source>
        <dbReference type="Proteomes" id="UP000001745"/>
    </source>
</evidence>
<organism evidence="1 2">
    <name type="scientific">Talaromyces stipitatus (strain ATCC 10500 / CBS 375.48 / QM 6759 / NRRL 1006)</name>
    <name type="common">Penicillium stipitatum</name>
    <dbReference type="NCBI Taxonomy" id="441959"/>
    <lineage>
        <taxon>Eukaryota</taxon>
        <taxon>Fungi</taxon>
        <taxon>Dikarya</taxon>
        <taxon>Ascomycota</taxon>
        <taxon>Pezizomycotina</taxon>
        <taxon>Eurotiomycetes</taxon>
        <taxon>Eurotiomycetidae</taxon>
        <taxon>Eurotiales</taxon>
        <taxon>Trichocomaceae</taxon>
        <taxon>Talaromyces</taxon>
        <taxon>Talaromyces sect. Talaromyces</taxon>
    </lineage>
</organism>
<dbReference type="AlphaFoldDB" id="B8MIJ3"/>
<keyword evidence="2" id="KW-1185">Reference proteome</keyword>
<name>B8MIJ3_TALSN</name>